<evidence type="ECO:0000259" key="1">
    <source>
        <dbReference type="PROSITE" id="PS50994"/>
    </source>
</evidence>
<evidence type="ECO:0000313" key="2">
    <source>
        <dbReference type="EnsemblMetazoa" id="Aqu2.1.18981_001"/>
    </source>
</evidence>
<dbReference type="GO" id="GO:0015074">
    <property type="term" value="P:DNA integration"/>
    <property type="evidence" value="ECO:0007669"/>
    <property type="project" value="InterPro"/>
</dbReference>
<feature type="domain" description="Integrase catalytic" evidence="1">
    <location>
        <begin position="96"/>
        <end position="208"/>
    </location>
</feature>
<dbReference type="InterPro" id="IPR036397">
    <property type="entry name" value="RNaseH_sf"/>
</dbReference>
<dbReference type="InterPro" id="IPR001584">
    <property type="entry name" value="Integrase_cat-core"/>
</dbReference>
<dbReference type="InParanoid" id="A0A1X7TV74"/>
<dbReference type="EnsemblMetazoa" id="Aqu2.1.18981_001">
    <property type="protein sequence ID" value="Aqu2.1.18981_001"/>
    <property type="gene ID" value="Aqu2.1.18981"/>
</dbReference>
<dbReference type="PANTHER" id="PTHR46791">
    <property type="entry name" value="EXPRESSED PROTEIN"/>
    <property type="match status" value="1"/>
</dbReference>
<dbReference type="SUPFAM" id="SSF53098">
    <property type="entry name" value="Ribonuclease H-like"/>
    <property type="match status" value="1"/>
</dbReference>
<dbReference type="PANTHER" id="PTHR46791:SF5">
    <property type="entry name" value="CLR5 DOMAIN-CONTAINING PROTEIN-RELATED"/>
    <property type="match status" value="1"/>
</dbReference>
<dbReference type="STRING" id="400682.A0A1X7TV74"/>
<reference evidence="2" key="1">
    <citation type="submission" date="2017-05" db="UniProtKB">
        <authorList>
            <consortium name="EnsemblMetazoa"/>
        </authorList>
    </citation>
    <scope>IDENTIFICATION</scope>
</reference>
<name>A0A1X7TV74_AMPQE</name>
<dbReference type="Pfam" id="PF24764">
    <property type="entry name" value="rva_4"/>
    <property type="match status" value="1"/>
</dbReference>
<dbReference type="InterPro" id="IPR012337">
    <property type="entry name" value="RNaseH-like_sf"/>
</dbReference>
<accession>A0A1X7TV74</accession>
<protein>
    <recommendedName>
        <fullName evidence="1">Integrase catalytic domain-containing protein</fullName>
    </recommendedName>
</protein>
<dbReference type="PROSITE" id="PS50994">
    <property type="entry name" value="INTEGRASE"/>
    <property type="match status" value="1"/>
</dbReference>
<dbReference type="OrthoDB" id="2686689at2759"/>
<dbReference type="Gene3D" id="3.30.420.10">
    <property type="entry name" value="Ribonuclease H-like superfamily/Ribonuclease H"/>
    <property type="match status" value="1"/>
</dbReference>
<proteinExistence type="predicted"/>
<dbReference type="InterPro" id="IPR058913">
    <property type="entry name" value="Integrase_dom_put"/>
</dbReference>
<organism evidence="2">
    <name type="scientific">Amphimedon queenslandica</name>
    <name type="common">Sponge</name>
    <dbReference type="NCBI Taxonomy" id="400682"/>
    <lineage>
        <taxon>Eukaryota</taxon>
        <taxon>Metazoa</taxon>
        <taxon>Porifera</taxon>
        <taxon>Demospongiae</taxon>
        <taxon>Heteroscleromorpha</taxon>
        <taxon>Haplosclerida</taxon>
        <taxon>Niphatidae</taxon>
        <taxon>Amphimedon</taxon>
    </lineage>
</organism>
<sequence>MEESLMELRRFVNHILRLVQYGLLGNNSRALSDQALDQLVQDTVTQHPYVGHCFVWGVICSQGYQVTRARVREVFRRSDPIGIALRWGSTAISRQPHTVPGPNSLWHIDGNHKLICWRMVCHGGIDGFSRMIVFLKCSNNNRFNTVYELFLKGVDRFGLPSKVRSDYGGENYLVAMHMIRFRGQGRGSTFTGSTTHNQRIERINYSLKCFQDGWNHHGIRTARHPSPQQMFVEGFLRLRSSGLIAMDFFDRVDGNYGISDDDPLPEEHGSVTVSENCFYISANEIQSLQNEVNALKESNDYGVDLYFLTLEYLQTFDHT</sequence>
<dbReference type="AlphaFoldDB" id="A0A1X7TV74"/>
<dbReference type="GO" id="GO:0003676">
    <property type="term" value="F:nucleic acid binding"/>
    <property type="evidence" value="ECO:0007669"/>
    <property type="project" value="InterPro"/>
</dbReference>